<proteinExistence type="predicted"/>
<dbReference type="Proteomes" id="UP001054889">
    <property type="component" value="Unassembled WGS sequence"/>
</dbReference>
<name>A0AAV5FN28_ELECO</name>
<feature type="region of interest" description="Disordered" evidence="1">
    <location>
        <begin position="148"/>
        <end position="168"/>
    </location>
</feature>
<evidence type="ECO:0000313" key="3">
    <source>
        <dbReference type="Proteomes" id="UP001054889"/>
    </source>
</evidence>
<gene>
    <name evidence="2" type="primary">gb24645</name>
    <name evidence="2" type="ORF">PR202_gb24645</name>
</gene>
<comment type="caution">
    <text evidence="2">The sequence shown here is derived from an EMBL/GenBank/DDBJ whole genome shotgun (WGS) entry which is preliminary data.</text>
</comment>
<sequence length="168" mass="18026">MVVCICIYTLQESMHKCNNVVPEAMSGVVRQVGERGLVDVEHPHILAVAGELERLSVGDGLVDDDARVAPVLLTEHVMADVALALGRHRLPVPLVVSFHGQAPAIARHAGAAAQLPAGAQNRAQGVDQRRRHFFLQVLGHGVHGRHPDFQIPSAARGAANGYESHQKD</sequence>
<evidence type="ECO:0000313" key="2">
    <source>
        <dbReference type="EMBL" id="GJN35835.1"/>
    </source>
</evidence>
<organism evidence="2 3">
    <name type="scientific">Eleusine coracana subsp. coracana</name>
    <dbReference type="NCBI Taxonomy" id="191504"/>
    <lineage>
        <taxon>Eukaryota</taxon>
        <taxon>Viridiplantae</taxon>
        <taxon>Streptophyta</taxon>
        <taxon>Embryophyta</taxon>
        <taxon>Tracheophyta</taxon>
        <taxon>Spermatophyta</taxon>
        <taxon>Magnoliopsida</taxon>
        <taxon>Liliopsida</taxon>
        <taxon>Poales</taxon>
        <taxon>Poaceae</taxon>
        <taxon>PACMAD clade</taxon>
        <taxon>Chloridoideae</taxon>
        <taxon>Cynodonteae</taxon>
        <taxon>Eleusininae</taxon>
        <taxon>Eleusine</taxon>
    </lineage>
</organism>
<dbReference type="AlphaFoldDB" id="A0AAV5FN28"/>
<keyword evidence="3" id="KW-1185">Reference proteome</keyword>
<protein>
    <submittedName>
        <fullName evidence="2">Uncharacterized protein</fullName>
    </submittedName>
</protein>
<reference evidence="2" key="2">
    <citation type="submission" date="2021-12" db="EMBL/GenBank/DDBJ databases">
        <title>Resequencing data analysis of finger millet.</title>
        <authorList>
            <person name="Hatakeyama M."/>
            <person name="Aluri S."/>
            <person name="Balachadran M.T."/>
            <person name="Sivarajan S.R."/>
            <person name="Poveda L."/>
            <person name="Shimizu-Inatsugi R."/>
            <person name="Schlapbach R."/>
            <person name="Sreeman S.M."/>
            <person name="Shimizu K.K."/>
        </authorList>
    </citation>
    <scope>NUCLEOTIDE SEQUENCE</scope>
</reference>
<evidence type="ECO:0000256" key="1">
    <source>
        <dbReference type="SAM" id="MobiDB-lite"/>
    </source>
</evidence>
<reference evidence="2" key="1">
    <citation type="journal article" date="2018" name="DNA Res.">
        <title>Multiple hybrid de novo genome assembly of finger millet, an orphan allotetraploid crop.</title>
        <authorList>
            <person name="Hatakeyama M."/>
            <person name="Aluri S."/>
            <person name="Balachadran M.T."/>
            <person name="Sivarajan S.R."/>
            <person name="Patrignani A."/>
            <person name="Gruter S."/>
            <person name="Poveda L."/>
            <person name="Shimizu-Inatsugi R."/>
            <person name="Baeten J."/>
            <person name="Francoijs K.J."/>
            <person name="Nataraja K.N."/>
            <person name="Reddy Y.A.N."/>
            <person name="Phadnis S."/>
            <person name="Ravikumar R.L."/>
            <person name="Schlapbach R."/>
            <person name="Sreeman S.M."/>
            <person name="Shimizu K.K."/>
        </authorList>
    </citation>
    <scope>NUCLEOTIDE SEQUENCE</scope>
</reference>
<accession>A0AAV5FN28</accession>
<dbReference type="EMBL" id="BQKI01000088">
    <property type="protein sequence ID" value="GJN35835.1"/>
    <property type="molecule type" value="Genomic_DNA"/>
</dbReference>